<dbReference type="InterPro" id="IPR027417">
    <property type="entry name" value="P-loop_NTPase"/>
</dbReference>
<keyword evidence="1" id="KW-0493">Microtubule</keyword>
<dbReference type="GO" id="GO:0005524">
    <property type="term" value="F:ATP binding"/>
    <property type="evidence" value="ECO:0007669"/>
    <property type="project" value="UniProtKB-UniRule"/>
</dbReference>
<proteinExistence type="inferred from homology"/>
<evidence type="ECO:0000256" key="2">
    <source>
        <dbReference type="ARBA" id="ARBA00022741"/>
    </source>
</evidence>
<evidence type="ECO:0000259" key="10">
    <source>
        <dbReference type="PROSITE" id="PS50067"/>
    </source>
</evidence>
<keyword evidence="4 8" id="KW-0175">Coiled coil</keyword>
<reference evidence="12" key="1">
    <citation type="submission" date="2013-06" db="EMBL/GenBank/DDBJ databases">
        <authorList>
            <person name="Zhao Q."/>
        </authorList>
    </citation>
    <scope>NUCLEOTIDE SEQUENCE</scope>
    <source>
        <strain evidence="12">cv. W1943</strain>
    </source>
</reference>
<dbReference type="EnsemblPlants" id="ORUFI07G24830.1">
    <property type="protein sequence ID" value="ORUFI07G24830.1"/>
    <property type="gene ID" value="ORUFI07G24830"/>
</dbReference>
<evidence type="ECO:0000313" key="11">
    <source>
        <dbReference type="EnsemblPlants" id="ORUFI07G24830.1"/>
    </source>
</evidence>
<dbReference type="SMART" id="SM00129">
    <property type="entry name" value="KISc"/>
    <property type="match status" value="1"/>
</dbReference>
<dbReference type="PANTHER" id="PTHR37739">
    <property type="entry name" value="KINESIN-LIKE PROTEIN KIN-12D"/>
    <property type="match status" value="1"/>
</dbReference>
<dbReference type="Pfam" id="PF00225">
    <property type="entry name" value="Kinesin"/>
    <property type="match status" value="1"/>
</dbReference>
<feature type="region of interest" description="Disordered" evidence="9">
    <location>
        <begin position="1721"/>
        <end position="1744"/>
    </location>
</feature>
<feature type="region of interest" description="Disordered" evidence="9">
    <location>
        <begin position="1"/>
        <end position="41"/>
    </location>
</feature>
<evidence type="ECO:0000256" key="4">
    <source>
        <dbReference type="ARBA" id="ARBA00023054"/>
    </source>
</evidence>
<dbReference type="PRINTS" id="PR00380">
    <property type="entry name" value="KINESINHEAVY"/>
</dbReference>
<evidence type="ECO:0000256" key="1">
    <source>
        <dbReference type="ARBA" id="ARBA00022701"/>
    </source>
</evidence>
<feature type="coiled-coil region" evidence="8">
    <location>
        <begin position="496"/>
        <end position="523"/>
    </location>
</feature>
<dbReference type="Gramene" id="ORUFI07G24830.1">
    <property type="protein sequence ID" value="ORUFI07G24830.1"/>
    <property type="gene ID" value="ORUFI07G24830"/>
</dbReference>
<feature type="region of interest" description="Disordered" evidence="9">
    <location>
        <begin position="1951"/>
        <end position="1973"/>
    </location>
</feature>
<keyword evidence="12" id="KW-1185">Reference proteome</keyword>
<feature type="region of interest" description="Disordered" evidence="9">
    <location>
        <begin position="61"/>
        <end position="100"/>
    </location>
</feature>
<feature type="coiled-coil region" evidence="8">
    <location>
        <begin position="1861"/>
        <end position="1916"/>
    </location>
</feature>
<dbReference type="Proteomes" id="UP000008022">
    <property type="component" value="Unassembled WGS sequence"/>
</dbReference>
<reference evidence="11" key="2">
    <citation type="submission" date="2015-06" db="UniProtKB">
        <authorList>
            <consortium name="EnsemblPlants"/>
        </authorList>
    </citation>
    <scope>IDENTIFICATION</scope>
</reference>
<protein>
    <recommendedName>
        <fullName evidence="10">Kinesin motor domain-containing protein</fullName>
    </recommendedName>
</protein>
<dbReference type="InterPro" id="IPR019821">
    <property type="entry name" value="Kinesin_motor_CS"/>
</dbReference>
<organism evidence="11 12">
    <name type="scientific">Oryza rufipogon</name>
    <name type="common">Brownbeard rice</name>
    <name type="synonym">Asian wild rice</name>
    <dbReference type="NCBI Taxonomy" id="4529"/>
    <lineage>
        <taxon>Eukaryota</taxon>
        <taxon>Viridiplantae</taxon>
        <taxon>Streptophyta</taxon>
        <taxon>Embryophyta</taxon>
        <taxon>Tracheophyta</taxon>
        <taxon>Spermatophyta</taxon>
        <taxon>Magnoliopsida</taxon>
        <taxon>Liliopsida</taxon>
        <taxon>Poales</taxon>
        <taxon>Poaceae</taxon>
        <taxon>BOP clade</taxon>
        <taxon>Oryzoideae</taxon>
        <taxon>Oryzeae</taxon>
        <taxon>Oryzinae</taxon>
        <taxon>Oryza</taxon>
    </lineage>
</organism>
<dbReference type="SUPFAM" id="SSF52540">
    <property type="entry name" value="P-loop containing nucleoside triphosphate hydrolases"/>
    <property type="match status" value="1"/>
</dbReference>
<feature type="compositionally biased region" description="Low complexity" evidence="9">
    <location>
        <begin position="32"/>
        <end position="41"/>
    </location>
</feature>
<dbReference type="GO" id="GO:0005874">
    <property type="term" value="C:microtubule"/>
    <property type="evidence" value="ECO:0007669"/>
    <property type="project" value="UniProtKB-KW"/>
</dbReference>
<dbReference type="Gene3D" id="3.40.850.10">
    <property type="entry name" value="Kinesin motor domain"/>
    <property type="match status" value="1"/>
</dbReference>
<feature type="domain" description="Kinesin motor" evidence="10">
    <location>
        <begin position="139"/>
        <end position="489"/>
    </location>
</feature>
<evidence type="ECO:0000256" key="7">
    <source>
        <dbReference type="PROSITE-ProRule" id="PRU00283"/>
    </source>
</evidence>
<dbReference type="FunFam" id="3.40.850.10:FF:000033">
    <property type="entry name" value="Kinesin-like protein KIN-12E"/>
    <property type="match status" value="1"/>
</dbReference>
<feature type="compositionally biased region" description="Basic and acidic residues" evidence="9">
    <location>
        <begin position="1721"/>
        <end position="1737"/>
    </location>
</feature>
<feature type="binding site" evidence="7">
    <location>
        <begin position="233"/>
        <end position="240"/>
    </location>
    <ligand>
        <name>ATP</name>
        <dbReference type="ChEBI" id="CHEBI:30616"/>
    </ligand>
</feature>
<evidence type="ECO:0000256" key="8">
    <source>
        <dbReference type="SAM" id="Coils"/>
    </source>
</evidence>
<dbReference type="eggNOG" id="ENOG502QR1R">
    <property type="taxonomic scope" value="Eukaryota"/>
</dbReference>
<keyword evidence="2 7" id="KW-0547">Nucleotide-binding</keyword>
<dbReference type="PROSITE" id="PS00411">
    <property type="entry name" value="KINESIN_MOTOR_1"/>
    <property type="match status" value="1"/>
</dbReference>
<evidence type="ECO:0000256" key="3">
    <source>
        <dbReference type="ARBA" id="ARBA00022840"/>
    </source>
</evidence>
<evidence type="ECO:0000256" key="9">
    <source>
        <dbReference type="SAM" id="MobiDB-lite"/>
    </source>
</evidence>
<dbReference type="OMA" id="TMMGEIN"/>
<feature type="coiled-coil region" evidence="8">
    <location>
        <begin position="1393"/>
        <end position="1441"/>
    </location>
</feature>
<accession>A0A0E0QBT0</accession>
<evidence type="ECO:0000256" key="5">
    <source>
        <dbReference type="ARBA" id="ARBA00023175"/>
    </source>
</evidence>
<name>A0A0E0QBT0_ORYRU</name>
<evidence type="ECO:0000313" key="12">
    <source>
        <dbReference type="Proteomes" id="UP000008022"/>
    </source>
</evidence>
<dbReference type="PROSITE" id="PS50067">
    <property type="entry name" value="KINESIN_MOTOR_2"/>
    <property type="match status" value="1"/>
</dbReference>
<dbReference type="InterPro" id="IPR044986">
    <property type="entry name" value="KIF15/KIN-12"/>
</dbReference>
<feature type="coiled-coil region" evidence="8">
    <location>
        <begin position="1158"/>
        <end position="1227"/>
    </location>
</feature>
<feature type="coiled-coil region" evidence="8">
    <location>
        <begin position="578"/>
        <end position="605"/>
    </location>
</feature>
<evidence type="ECO:0000256" key="6">
    <source>
        <dbReference type="ARBA" id="ARBA00034488"/>
    </source>
</evidence>
<dbReference type="GO" id="GO:0008017">
    <property type="term" value="F:microtubule binding"/>
    <property type="evidence" value="ECO:0007669"/>
    <property type="project" value="InterPro"/>
</dbReference>
<sequence length="1973" mass="222514">MAGHGAGGRRASTSRAAARRVEAETNENDDLAAAAAPSSSSVVGGPAALPFMLPPRSPLAAIADPGRNPRSAPVTPKSLAGTPRAAACAAGSGVRDRTSSIGTSSRRVFDLRDLAAAEVPAEVPHFELDEDPAFWKDRNVQVLIRIRPINAAESTANGQRRCLVQDSSKTLSWTGHPDTMFTFDHVACETISQSTTATAIDYFARTEKLFGVVGLPMVENCMSGYNGCLFAYGQTGSGKTYTMMGELSKLDNELSKDSGLTPRIFEYLFARIKEEEERRREDKLKYICKCSFLEIYNEQITDLLEPSSTNLQIREDIKKGVYVENLMECYVSSVKDVMMLLLQGVANRKMAATNMNSESSRSHSVFTCVIESRWERDSMTHLRFGRLNLVDLAGSERQKSSGAEGERLKEAANINRSLSTLGLVIMTLVDVANGKNRHVPYRDSRLTFLLQDSLGGNSKTTIVANVSPSICSSSETLSTLKFAQRAKLIQNNAKVNEDASGDVMSLQRQIEDLKDQLTCLKKQQNMPGSPSFKLLKSVYGNEFNSLHGVDDQSACDLELLKQKVIHLEDVLVGSLRREKSAETEIRKLECEIKRLNRLVNLMESDTRHLRTTVKLRDEKIRRLELLADNQISSDGYLMDENAAMFQEIQLLQEQINDNSQLTQFALENKRLIEQVRMLEKFSKQGEREMLLTEISLLRNHFLHILEQKYARPPKNMEAQGDVTIKELETCRKELDACLENNVLLAREVNKLRCELKQYQKCGTGQVAPEVVESSVIPGINQKQHDQAGWCGSYLASIDVERQFVDVGITTDITESLELTPPSEIYSENQDSPSRLHFSDPEICDLKNSTKVPEYNSSHNLLDKGIILSGQLENECGLNSVQNDEISLVKENAEKMYGHDEISVYRQNEILHSSEQLLQDELTHIKSLNEGLKEKLIIMAEESTKLSEIIVAKDVEIATLSEEWESAIVDLTSFLTDGCSSLDDAYQNIDNMISSFPYNNHSVSEHVEKAMKVSIEKEKIISRLQIELQAAQRMGREVKEKLHILRGATLAITEAQLLDNDESQEALKLLDLMRQKDCTVQELNDNVKQKSCLFAEATEGYSRHECHLPDNVGTVAEISHNRDGSEVNQANTHYQAKLEDVLHLVEDKSNKVLALFSNFEEAQETMEEAETMLSSLLKANEELKLEKDSCRQAVELLFAERTSLINDLQELEASNSFTAQRYDKLHEQVNGCVAEMTNLATIIKESFHQVQRVTTVELFAFCSEVISFGQDLRKWIYESRSYLVNMGALLEEQGNSYAEQIRRTNSSTYAGVSQQVESCSRQLGGMNGDIFPGTYMVVDGKEKASVHVVPFGSNAELEDTNVERTFDMDYASLRREFDRKSDVAEGLSFDLKLLQESTSQAKDMKDKADEISDALVSVQRELEKKTSAMESILKQQKVLEEELAENGAALLILRSELEHSESLSSELFKENNNLKVMLEEEAMMISETKAMLEDKSKVIEGLEHEILLLNSSEEGRLMSQIKELNDNLKIISIDKGNLEEEILKLTDKLEMAVALAEENEAASIEARQAAEISKVYAEEKEEEVRILERSVEELESTITVLEEEVCNLKEEVRSYQIYKKSEAEQAQEMFIVDSTSKCDATEQLCPGRCQLEKRLKAEIIAHQDARRKIECLTMEASCKDEEVRQYKEHIAELVLHSEAQSLLFQEKYQEMEHMISKQKFGLHESNSDTGHTKFEKPSGRTRGSGSPFRCISSIVQQMNSEKDQEISVARQRIEELEGLICMLTSRLAAVDSMTHDIIRELLGVKLDMTNYANMLDQEELQKLLMASQQQIEQSKAKDVELDMLKEQFDHLIQERDSLFDDMDQRKADLLESQLLIEQLEQREQMLEAQNGILQMEKDNLQQRIMEMDEEIQLLVGSNQAIAETTFQMGSNHRSANSEFSRRLAQSDMLLSHARHEHSRLQAAKSSRTRRGSHQ</sequence>
<dbReference type="GO" id="GO:0003777">
    <property type="term" value="F:microtubule motor activity"/>
    <property type="evidence" value="ECO:0007669"/>
    <property type="project" value="InterPro"/>
</dbReference>
<dbReference type="PANTHER" id="PTHR37739:SF19">
    <property type="entry name" value="KINESIN-LIKE PROTEIN KIN-12E"/>
    <property type="match status" value="1"/>
</dbReference>
<dbReference type="GO" id="GO:0007018">
    <property type="term" value="P:microtubule-based movement"/>
    <property type="evidence" value="ECO:0007669"/>
    <property type="project" value="InterPro"/>
</dbReference>
<keyword evidence="3 7" id="KW-0067">ATP-binding</keyword>
<dbReference type="InterPro" id="IPR001752">
    <property type="entry name" value="Kinesin_motor_dom"/>
</dbReference>
<feature type="coiled-coil region" evidence="8">
    <location>
        <begin position="1484"/>
        <end position="1610"/>
    </location>
</feature>
<dbReference type="InterPro" id="IPR036961">
    <property type="entry name" value="Kinesin_motor_dom_sf"/>
</dbReference>
<dbReference type="HOGENOM" id="CLU_000399_1_0_1"/>
<comment type="similarity">
    <text evidence="6">Belongs to the TRAFAC class myosin-kinesin ATPase superfamily. Kinesin family. KIN-12 subfamily.</text>
</comment>
<keyword evidence="5 7" id="KW-0505">Motor protein</keyword>
<dbReference type="STRING" id="4529.A0A0E0QBT0"/>